<evidence type="ECO:0000313" key="2">
    <source>
        <dbReference type="EMBL" id="GJD96744.1"/>
    </source>
</evidence>
<sequence length="58" mass="6236">MDDEKRDAPAKPDSTDPNSRPREESIAQSEAGLPDDSGKPVDIDEGEAKAIEGKIRSL</sequence>
<keyword evidence="3" id="KW-1185">Reference proteome</keyword>
<organism evidence="2 3">
    <name type="scientific">Methylobacterium iners</name>
    <dbReference type="NCBI Taxonomy" id="418707"/>
    <lineage>
        <taxon>Bacteria</taxon>
        <taxon>Pseudomonadati</taxon>
        <taxon>Pseudomonadota</taxon>
        <taxon>Alphaproteobacteria</taxon>
        <taxon>Hyphomicrobiales</taxon>
        <taxon>Methylobacteriaceae</taxon>
        <taxon>Methylobacterium</taxon>
    </lineage>
</organism>
<reference evidence="2" key="2">
    <citation type="submission" date="2021-08" db="EMBL/GenBank/DDBJ databases">
        <authorList>
            <person name="Tani A."/>
            <person name="Ola A."/>
            <person name="Ogura Y."/>
            <person name="Katsura K."/>
            <person name="Hayashi T."/>
        </authorList>
    </citation>
    <scope>NUCLEOTIDE SEQUENCE</scope>
    <source>
        <strain evidence="2">DSM 19015</strain>
    </source>
</reference>
<gene>
    <name evidence="2" type="ORF">OCOJLMKI_3969</name>
</gene>
<evidence type="ECO:0000313" key="3">
    <source>
        <dbReference type="Proteomes" id="UP001055125"/>
    </source>
</evidence>
<feature type="compositionally biased region" description="Basic and acidic residues" evidence="1">
    <location>
        <begin position="1"/>
        <end position="25"/>
    </location>
</feature>
<reference evidence="2" key="1">
    <citation type="journal article" date="2021" name="Front. Microbiol.">
        <title>Comprehensive Comparative Genomics and Phenotyping of Methylobacterium Species.</title>
        <authorList>
            <person name="Alessa O."/>
            <person name="Ogura Y."/>
            <person name="Fujitani Y."/>
            <person name="Takami H."/>
            <person name="Hayashi T."/>
            <person name="Sahin N."/>
            <person name="Tani A."/>
        </authorList>
    </citation>
    <scope>NUCLEOTIDE SEQUENCE</scope>
    <source>
        <strain evidence="2">DSM 19015</strain>
    </source>
</reference>
<protein>
    <recommendedName>
        <fullName evidence="4">Nucleotide exchange factor GrpE</fullName>
    </recommendedName>
</protein>
<evidence type="ECO:0008006" key="4">
    <source>
        <dbReference type="Google" id="ProtNLM"/>
    </source>
</evidence>
<dbReference type="EMBL" id="BPQP01000067">
    <property type="protein sequence ID" value="GJD96744.1"/>
    <property type="molecule type" value="Genomic_DNA"/>
</dbReference>
<proteinExistence type="predicted"/>
<comment type="caution">
    <text evidence="2">The sequence shown here is derived from an EMBL/GenBank/DDBJ whole genome shotgun (WGS) entry which is preliminary data.</text>
</comment>
<feature type="compositionally biased region" description="Basic and acidic residues" evidence="1">
    <location>
        <begin position="36"/>
        <end position="58"/>
    </location>
</feature>
<evidence type="ECO:0000256" key="1">
    <source>
        <dbReference type="SAM" id="MobiDB-lite"/>
    </source>
</evidence>
<dbReference type="RefSeq" id="WP_238245838.1">
    <property type="nucleotide sequence ID" value="NZ_BPQP01000067.1"/>
</dbReference>
<accession>A0ABQ4S0Y9</accession>
<name>A0ABQ4S0Y9_9HYPH</name>
<dbReference type="Proteomes" id="UP001055125">
    <property type="component" value="Unassembled WGS sequence"/>
</dbReference>
<feature type="region of interest" description="Disordered" evidence="1">
    <location>
        <begin position="1"/>
        <end position="58"/>
    </location>
</feature>